<keyword evidence="2" id="KW-1185">Reference proteome</keyword>
<reference evidence="1 2" key="1">
    <citation type="submission" date="2018-06" db="EMBL/GenBank/DDBJ databases">
        <title>Comparative genomics reveals the genomic features of Rhizophagus irregularis, R. cerebriforme, R. diaphanum and Gigaspora rosea, and their symbiotic lifestyle signature.</title>
        <authorList>
            <person name="Morin E."/>
            <person name="San Clemente H."/>
            <person name="Chen E.C.H."/>
            <person name="De La Providencia I."/>
            <person name="Hainaut M."/>
            <person name="Kuo A."/>
            <person name="Kohler A."/>
            <person name="Murat C."/>
            <person name="Tang N."/>
            <person name="Roy S."/>
            <person name="Loubradou J."/>
            <person name="Henrissat B."/>
            <person name="Grigoriev I.V."/>
            <person name="Corradi N."/>
            <person name="Roux C."/>
            <person name="Martin F.M."/>
        </authorList>
    </citation>
    <scope>NUCLEOTIDE SEQUENCE [LARGE SCALE GENOMIC DNA]</scope>
    <source>
        <strain evidence="1 2">DAOM 227022</strain>
    </source>
</reference>
<gene>
    <name evidence="1" type="ORF">C1645_760503</name>
</gene>
<dbReference type="EMBL" id="QKYT01000086">
    <property type="protein sequence ID" value="RIA94238.1"/>
    <property type="molecule type" value="Genomic_DNA"/>
</dbReference>
<proteinExistence type="predicted"/>
<dbReference type="AlphaFoldDB" id="A0A397T7K2"/>
<evidence type="ECO:0000313" key="2">
    <source>
        <dbReference type="Proteomes" id="UP000265703"/>
    </source>
</evidence>
<evidence type="ECO:0000313" key="1">
    <source>
        <dbReference type="EMBL" id="RIA94238.1"/>
    </source>
</evidence>
<dbReference type="Proteomes" id="UP000265703">
    <property type="component" value="Unassembled WGS sequence"/>
</dbReference>
<comment type="caution">
    <text evidence="1">The sequence shown here is derived from an EMBL/GenBank/DDBJ whole genome shotgun (WGS) entry which is preliminary data.</text>
</comment>
<accession>A0A397T7K2</accession>
<feature type="non-terminal residue" evidence="1">
    <location>
        <position position="58"/>
    </location>
</feature>
<organism evidence="1 2">
    <name type="scientific">Glomus cerebriforme</name>
    <dbReference type="NCBI Taxonomy" id="658196"/>
    <lineage>
        <taxon>Eukaryota</taxon>
        <taxon>Fungi</taxon>
        <taxon>Fungi incertae sedis</taxon>
        <taxon>Mucoromycota</taxon>
        <taxon>Glomeromycotina</taxon>
        <taxon>Glomeromycetes</taxon>
        <taxon>Glomerales</taxon>
        <taxon>Glomeraceae</taxon>
        <taxon>Glomus</taxon>
    </lineage>
</organism>
<name>A0A397T7K2_9GLOM</name>
<protein>
    <submittedName>
        <fullName evidence="1">Uncharacterized protein</fullName>
    </submittedName>
</protein>
<sequence length="58" mass="6961">MLFNKIQNLESIRIYFEGDFSEKNLFEIIVKYSPKNFNELKLIYLYNAQSKLIPAELE</sequence>